<dbReference type="PANTHER" id="PTHR46354">
    <property type="entry name" value="DOG1 DOMAIN-CONTAINING PROTEIN"/>
    <property type="match status" value="1"/>
</dbReference>
<dbReference type="PANTHER" id="PTHR46354:SF15">
    <property type="entry name" value="TRANSCRIPTION FACTOR TGA6-LIKE"/>
    <property type="match status" value="1"/>
</dbReference>
<evidence type="ECO:0000313" key="2">
    <source>
        <dbReference type="EMBL" id="KAH0760392.1"/>
    </source>
</evidence>
<gene>
    <name evidence="2" type="ORF">KY290_016465</name>
</gene>
<name>A0ABQ7V8J1_SOLTU</name>
<protein>
    <recommendedName>
        <fullName evidence="1">DOG1 domain-containing protein</fullName>
    </recommendedName>
</protein>
<accession>A0ABQ7V8J1</accession>
<sequence length="74" mass="8562">MFATGENEIEPLNKHGEDLSNLLEEVDELRMKTLKEILGILTPIQGVEYLATAKRIRLCLQQWGKKREQEHNSN</sequence>
<feature type="domain" description="DOG1" evidence="1">
    <location>
        <begin position="1"/>
        <end position="70"/>
    </location>
</feature>
<dbReference type="Proteomes" id="UP000826656">
    <property type="component" value="Unassembled WGS sequence"/>
</dbReference>
<dbReference type="EMBL" id="JAIVGD010000013">
    <property type="protein sequence ID" value="KAH0760392.1"/>
    <property type="molecule type" value="Genomic_DNA"/>
</dbReference>
<reference evidence="2 3" key="1">
    <citation type="journal article" date="2021" name="bioRxiv">
        <title>Chromosome-scale and haplotype-resolved genome assembly of a tetraploid potato cultivar.</title>
        <authorList>
            <person name="Sun H."/>
            <person name="Jiao W.-B."/>
            <person name="Krause K."/>
            <person name="Campoy J.A."/>
            <person name="Goel M."/>
            <person name="Folz-Donahue K."/>
            <person name="Kukat C."/>
            <person name="Huettel B."/>
            <person name="Schneeberger K."/>
        </authorList>
    </citation>
    <scope>NUCLEOTIDE SEQUENCE [LARGE SCALE GENOMIC DNA]</scope>
    <source>
        <strain evidence="2">SolTubOtavaFocal</strain>
        <tissue evidence="2">Leaves</tissue>
    </source>
</reference>
<dbReference type="InterPro" id="IPR051886">
    <property type="entry name" value="Seed_Dev/Stress_Resp_Reg"/>
</dbReference>
<organism evidence="2 3">
    <name type="scientific">Solanum tuberosum</name>
    <name type="common">Potato</name>
    <dbReference type="NCBI Taxonomy" id="4113"/>
    <lineage>
        <taxon>Eukaryota</taxon>
        <taxon>Viridiplantae</taxon>
        <taxon>Streptophyta</taxon>
        <taxon>Embryophyta</taxon>
        <taxon>Tracheophyta</taxon>
        <taxon>Spermatophyta</taxon>
        <taxon>Magnoliopsida</taxon>
        <taxon>eudicotyledons</taxon>
        <taxon>Gunneridae</taxon>
        <taxon>Pentapetalae</taxon>
        <taxon>asterids</taxon>
        <taxon>lamiids</taxon>
        <taxon>Solanales</taxon>
        <taxon>Solanaceae</taxon>
        <taxon>Solanoideae</taxon>
        <taxon>Solaneae</taxon>
        <taxon>Solanum</taxon>
    </lineage>
</organism>
<evidence type="ECO:0000259" key="1">
    <source>
        <dbReference type="PROSITE" id="PS51806"/>
    </source>
</evidence>
<keyword evidence="3" id="KW-1185">Reference proteome</keyword>
<proteinExistence type="predicted"/>
<evidence type="ECO:0000313" key="3">
    <source>
        <dbReference type="Proteomes" id="UP000826656"/>
    </source>
</evidence>
<dbReference type="InterPro" id="IPR025422">
    <property type="entry name" value="TGA_domain"/>
</dbReference>
<comment type="caution">
    <text evidence="2">The sequence shown here is derived from an EMBL/GenBank/DDBJ whole genome shotgun (WGS) entry which is preliminary data.</text>
</comment>
<dbReference type="PROSITE" id="PS51806">
    <property type="entry name" value="DOG1"/>
    <property type="match status" value="1"/>
</dbReference>